<dbReference type="PROSITE" id="PS51077">
    <property type="entry name" value="HTH_ICLR"/>
    <property type="match status" value="1"/>
</dbReference>
<evidence type="ECO:0000259" key="5">
    <source>
        <dbReference type="PROSITE" id="PS51078"/>
    </source>
</evidence>
<dbReference type="STRING" id="28092.WM40_23140"/>
<dbReference type="Pfam" id="PF01614">
    <property type="entry name" value="IclR_C"/>
    <property type="match status" value="2"/>
</dbReference>
<dbReference type="PATRIC" id="fig|28092.6.peg.5437"/>
<dbReference type="InterPro" id="IPR050707">
    <property type="entry name" value="HTH_MetabolicPath_Reg"/>
</dbReference>
<keyword evidence="3" id="KW-0804">Transcription</keyword>
<dbReference type="EMBL" id="LAQU01000042">
    <property type="protein sequence ID" value="KKB61461.1"/>
    <property type="molecule type" value="Genomic_DNA"/>
</dbReference>
<accession>A0A0F5JUE2</accession>
<keyword evidence="1" id="KW-0805">Transcription regulation</keyword>
<name>A0A0F5JUE2_9BURK</name>
<dbReference type="InterPro" id="IPR036388">
    <property type="entry name" value="WH-like_DNA-bd_sf"/>
</dbReference>
<dbReference type="Pfam" id="PF09339">
    <property type="entry name" value="HTH_IclR"/>
    <property type="match status" value="1"/>
</dbReference>
<dbReference type="AlphaFoldDB" id="A0A0F5JUE2"/>
<evidence type="ECO:0008006" key="8">
    <source>
        <dbReference type="Google" id="ProtNLM"/>
    </source>
</evidence>
<dbReference type="InterPro" id="IPR014757">
    <property type="entry name" value="Tscrpt_reg_IclR_C"/>
</dbReference>
<dbReference type="PANTHER" id="PTHR30136:SF35">
    <property type="entry name" value="HTH-TYPE TRANSCRIPTIONAL REGULATOR RV1719"/>
    <property type="match status" value="1"/>
</dbReference>
<dbReference type="Proteomes" id="UP000033618">
    <property type="component" value="Unassembled WGS sequence"/>
</dbReference>
<protein>
    <recommendedName>
        <fullName evidence="8">IclR family transcriptional regulator</fullName>
    </recommendedName>
</protein>
<evidence type="ECO:0000256" key="3">
    <source>
        <dbReference type="ARBA" id="ARBA00023163"/>
    </source>
</evidence>
<evidence type="ECO:0000313" key="7">
    <source>
        <dbReference type="Proteomes" id="UP000033618"/>
    </source>
</evidence>
<dbReference type="GO" id="GO:0045892">
    <property type="term" value="P:negative regulation of DNA-templated transcription"/>
    <property type="evidence" value="ECO:0007669"/>
    <property type="project" value="TreeGrafter"/>
</dbReference>
<reference evidence="6 7" key="1">
    <citation type="submission" date="2015-03" db="EMBL/GenBank/DDBJ databases">
        <title>Draft Genome Sequence of Burkholderia andropogonis type strain ICMP2807, isolated from Sorghum bicolor.</title>
        <authorList>
            <person name="Lopes-Santos L."/>
            <person name="Castro D.B."/>
            <person name="Ottoboni L.M."/>
            <person name="Park D."/>
            <person name="Weirc B.S."/>
            <person name="Destefano S.A."/>
        </authorList>
    </citation>
    <scope>NUCLEOTIDE SEQUENCE [LARGE SCALE GENOMIC DNA]</scope>
    <source>
        <strain evidence="6 7">ICMP2807</strain>
    </source>
</reference>
<evidence type="ECO:0000313" key="6">
    <source>
        <dbReference type="EMBL" id="KKB61461.1"/>
    </source>
</evidence>
<gene>
    <name evidence="6" type="ORF">WM40_23140</name>
</gene>
<keyword evidence="2" id="KW-0238">DNA-binding</keyword>
<comment type="caution">
    <text evidence="6">The sequence shown here is derived from an EMBL/GenBank/DDBJ whole genome shotgun (WGS) entry which is preliminary data.</text>
</comment>
<dbReference type="SUPFAM" id="SSF46785">
    <property type="entry name" value="Winged helix' DNA-binding domain"/>
    <property type="match status" value="1"/>
</dbReference>
<dbReference type="SMART" id="SM00346">
    <property type="entry name" value="HTH_ICLR"/>
    <property type="match status" value="1"/>
</dbReference>
<keyword evidence="7" id="KW-1185">Reference proteome</keyword>
<feature type="domain" description="IclR-ED" evidence="5">
    <location>
        <begin position="82"/>
        <end position="321"/>
    </location>
</feature>
<dbReference type="Gene3D" id="3.30.450.40">
    <property type="match status" value="1"/>
</dbReference>
<dbReference type="PANTHER" id="PTHR30136">
    <property type="entry name" value="HELIX-TURN-HELIX TRANSCRIPTIONAL REGULATOR, ICLR FAMILY"/>
    <property type="match status" value="1"/>
</dbReference>
<sequence>MSRAPSTLRARPALPAATPPAGAQTLLRGLAVLDAVGNGIRSLKALGERLGTTRSTTHRLVSTLVVERYLRVSGGQYFLGPRVLELGFQAREQIPLAALARPYLDKLAGLTGDTIHLAVRDGEDVLYIEKIAGRQGLQMRSRVGQRMPIALTGVGKALILDDSPQQWEALFRGAAIRDDAHARERGRDDDADTAATVAALASHRTGVAHARGRFEPDDALARIASAWHPRADVVLPAHTRPSVEDLLARMQTYAAGGYAFDLEDNEPSIRCVAAPVRDASHAIVAAISVSSTTPYMPHERMAALQGVVIDVAHALSAELGCPTGR</sequence>
<dbReference type="InterPro" id="IPR029016">
    <property type="entry name" value="GAF-like_dom_sf"/>
</dbReference>
<dbReference type="SUPFAM" id="SSF55781">
    <property type="entry name" value="GAF domain-like"/>
    <property type="match status" value="2"/>
</dbReference>
<evidence type="ECO:0000256" key="1">
    <source>
        <dbReference type="ARBA" id="ARBA00023015"/>
    </source>
</evidence>
<dbReference type="InterPro" id="IPR036390">
    <property type="entry name" value="WH_DNA-bd_sf"/>
</dbReference>
<dbReference type="InterPro" id="IPR005471">
    <property type="entry name" value="Tscrpt_reg_IclR_N"/>
</dbReference>
<dbReference type="GO" id="GO:0003700">
    <property type="term" value="F:DNA-binding transcription factor activity"/>
    <property type="evidence" value="ECO:0007669"/>
    <property type="project" value="TreeGrafter"/>
</dbReference>
<organism evidence="6 7">
    <name type="scientific">Robbsia andropogonis</name>
    <dbReference type="NCBI Taxonomy" id="28092"/>
    <lineage>
        <taxon>Bacteria</taxon>
        <taxon>Pseudomonadati</taxon>
        <taxon>Pseudomonadota</taxon>
        <taxon>Betaproteobacteria</taxon>
        <taxon>Burkholderiales</taxon>
        <taxon>Burkholderiaceae</taxon>
        <taxon>Robbsia</taxon>
    </lineage>
</organism>
<feature type="domain" description="HTH iclR-type" evidence="4">
    <location>
        <begin position="23"/>
        <end position="81"/>
    </location>
</feature>
<dbReference type="Gene3D" id="1.10.10.10">
    <property type="entry name" value="Winged helix-like DNA-binding domain superfamily/Winged helix DNA-binding domain"/>
    <property type="match status" value="1"/>
</dbReference>
<proteinExistence type="predicted"/>
<evidence type="ECO:0000256" key="2">
    <source>
        <dbReference type="ARBA" id="ARBA00023125"/>
    </source>
</evidence>
<dbReference type="GO" id="GO:0003677">
    <property type="term" value="F:DNA binding"/>
    <property type="evidence" value="ECO:0007669"/>
    <property type="project" value="UniProtKB-KW"/>
</dbReference>
<evidence type="ECO:0000259" key="4">
    <source>
        <dbReference type="PROSITE" id="PS51077"/>
    </source>
</evidence>
<dbReference type="PROSITE" id="PS51078">
    <property type="entry name" value="ICLR_ED"/>
    <property type="match status" value="1"/>
</dbReference>